<protein>
    <submittedName>
        <fullName evidence="4">Trimethylamine---corrinoid protein Co-methyltransferase</fullName>
    </submittedName>
</protein>
<dbReference type="Pfam" id="PF06253">
    <property type="entry name" value="MTTB"/>
    <property type="match status" value="1"/>
</dbReference>
<dbReference type="AlphaFoldDB" id="A0A1W2EQ66"/>
<dbReference type="OrthoDB" id="1797755at2"/>
<dbReference type="STRING" id="1121400.SAMN02746065_13710"/>
<dbReference type="EMBL" id="FWXY01000037">
    <property type="protein sequence ID" value="SMD11396.1"/>
    <property type="molecule type" value="Genomic_DNA"/>
</dbReference>
<keyword evidence="5" id="KW-1185">Reference proteome</keyword>
<keyword evidence="3 4" id="KW-0808">Transferase</keyword>
<comment type="similarity">
    <text evidence="1">Belongs to the trimethylamine methyltransferase family.</text>
</comment>
<dbReference type="InterPro" id="IPR010426">
    <property type="entry name" value="MTTB_MeTrfase"/>
</dbReference>
<evidence type="ECO:0000256" key="1">
    <source>
        <dbReference type="ARBA" id="ARBA00007137"/>
    </source>
</evidence>
<reference evidence="4 5" key="1">
    <citation type="submission" date="2017-04" db="EMBL/GenBank/DDBJ databases">
        <authorList>
            <person name="Afonso C.L."/>
            <person name="Miller P.J."/>
            <person name="Scott M.A."/>
            <person name="Spackman E."/>
            <person name="Goraichik I."/>
            <person name="Dimitrov K.M."/>
            <person name="Suarez D.L."/>
            <person name="Swayne D.E."/>
        </authorList>
    </citation>
    <scope>NUCLEOTIDE SEQUENCE [LARGE SCALE GENOMIC DNA]</scope>
    <source>
        <strain evidence="4 5">DSM 3385</strain>
    </source>
</reference>
<name>A0A1W2EQ66_9BACT</name>
<organism evidence="4 5">
    <name type="scientific">Desulfocicer vacuolatum DSM 3385</name>
    <dbReference type="NCBI Taxonomy" id="1121400"/>
    <lineage>
        <taxon>Bacteria</taxon>
        <taxon>Pseudomonadati</taxon>
        <taxon>Thermodesulfobacteriota</taxon>
        <taxon>Desulfobacteria</taxon>
        <taxon>Desulfobacterales</taxon>
        <taxon>Desulfobacteraceae</taxon>
        <taxon>Desulfocicer</taxon>
    </lineage>
</organism>
<dbReference type="GO" id="GO:0032259">
    <property type="term" value="P:methylation"/>
    <property type="evidence" value="ECO:0007669"/>
    <property type="project" value="UniProtKB-KW"/>
</dbReference>
<evidence type="ECO:0000256" key="3">
    <source>
        <dbReference type="ARBA" id="ARBA00022679"/>
    </source>
</evidence>
<evidence type="ECO:0000256" key="2">
    <source>
        <dbReference type="ARBA" id="ARBA00022603"/>
    </source>
</evidence>
<gene>
    <name evidence="4" type="ORF">SAMN02746065_13710</name>
</gene>
<dbReference type="GO" id="GO:0015948">
    <property type="term" value="P:methanogenesis"/>
    <property type="evidence" value="ECO:0007669"/>
    <property type="project" value="InterPro"/>
</dbReference>
<sequence>MCDAQSGHEKTMTGMMAALAGANLIYGLGMIESGMTFDYGQLLMDNEIAKMIKFCVNGIPVNDETLSVEVTKEVGPFKDFITHKNTFQNMKIQSQPKLMDRKVRAAWEAAGSKSLHERALEEARHIMETHQPDPLPDGVAEKLRAIVEETEKEMGIS</sequence>
<accession>A0A1W2EQ66</accession>
<dbReference type="InterPro" id="IPR038601">
    <property type="entry name" value="MttB-like_sf"/>
</dbReference>
<evidence type="ECO:0000313" key="4">
    <source>
        <dbReference type="EMBL" id="SMD11396.1"/>
    </source>
</evidence>
<dbReference type="GO" id="GO:0008168">
    <property type="term" value="F:methyltransferase activity"/>
    <property type="evidence" value="ECO:0007669"/>
    <property type="project" value="UniProtKB-KW"/>
</dbReference>
<dbReference type="Gene3D" id="3.20.20.480">
    <property type="entry name" value="Trimethylamine methyltransferase-like"/>
    <property type="match status" value="1"/>
</dbReference>
<evidence type="ECO:0000313" key="5">
    <source>
        <dbReference type="Proteomes" id="UP000192418"/>
    </source>
</evidence>
<keyword evidence="2 4" id="KW-0489">Methyltransferase</keyword>
<proteinExistence type="inferred from homology"/>
<dbReference type="Proteomes" id="UP000192418">
    <property type="component" value="Unassembled WGS sequence"/>
</dbReference>